<dbReference type="GO" id="GO:0008270">
    <property type="term" value="F:zinc ion binding"/>
    <property type="evidence" value="ECO:0007669"/>
    <property type="project" value="UniProtKB-KW"/>
</dbReference>
<reference evidence="7 8" key="1">
    <citation type="submission" date="2016-11" db="EMBL/GenBank/DDBJ databases">
        <title>The macronuclear genome of Stentor coeruleus: a giant cell with tiny introns.</title>
        <authorList>
            <person name="Slabodnick M."/>
            <person name="Ruby J.G."/>
            <person name="Reiff S.B."/>
            <person name="Swart E.C."/>
            <person name="Gosai S."/>
            <person name="Prabakaran S."/>
            <person name="Witkowska E."/>
            <person name="Larue G.E."/>
            <person name="Fisher S."/>
            <person name="Freeman R.M."/>
            <person name="Gunawardena J."/>
            <person name="Chu W."/>
            <person name="Stover N.A."/>
            <person name="Gregory B.D."/>
            <person name="Nowacki M."/>
            <person name="Derisi J."/>
            <person name="Roy S.W."/>
            <person name="Marshall W.F."/>
            <person name="Sood P."/>
        </authorList>
    </citation>
    <scope>NUCLEOTIDE SEQUENCE [LARGE SCALE GENOMIC DNA]</scope>
    <source>
        <strain evidence="7">WM001</strain>
    </source>
</reference>
<proteinExistence type="predicted"/>
<accession>A0A1R2BYC0</accession>
<dbReference type="PANTHER" id="PTHR23235">
    <property type="entry name" value="KRUEPPEL-LIKE TRANSCRIPTION FACTOR"/>
    <property type="match status" value="1"/>
</dbReference>
<dbReference type="FunFam" id="3.30.160.60:FF:000005">
    <property type="entry name" value="Zinc finger protein 14 homolog"/>
    <property type="match status" value="1"/>
</dbReference>
<evidence type="ECO:0000256" key="2">
    <source>
        <dbReference type="ARBA" id="ARBA00022737"/>
    </source>
</evidence>
<dbReference type="PROSITE" id="PS00028">
    <property type="entry name" value="ZINC_FINGER_C2H2_1"/>
    <property type="match status" value="3"/>
</dbReference>
<dbReference type="InterPro" id="IPR013087">
    <property type="entry name" value="Znf_C2H2_type"/>
</dbReference>
<dbReference type="SMART" id="SM00355">
    <property type="entry name" value="ZnF_C2H2"/>
    <property type="match status" value="3"/>
</dbReference>
<dbReference type="GO" id="GO:0000978">
    <property type="term" value="F:RNA polymerase II cis-regulatory region sequence-specific DNA binding"/>
    <property type="evidence" value="ECO:0007669"/>
    <property type="project" value="TreeGrafter"/>
</dbReference>
<name>A0A1R2BYC0_9CILI</name>
<dbReference type="Gene3D" id="3.30.160.60">
    <property type="entry name" value="Classic Zinc Finger"/>
    <property type="match status" value="3"/>
</dbReference>
<dbReference type="InterPro" id="IPR036236">
    <property type="entry name" value="Znf_C2H2_sf"/>
</dbReference>
<keyword evidence="4" id="KW-0862">Zinc</keyword>
<dbReference type="SUPFAM" id="SSF57667">
    <property type="entry name" value="beta-beta-alpha zinc fingers"/>
    <property type="match status" value="2"/>
</dbReference>
<dbReference type="AlphaFoldDB" id="A0A1R2BYC0"/>
<evidence type="ECO:0000256" key="5">
    <source>
        <dbReference type="PROSITE-ProRule" id="PRU00042"/>
    </source>
</evidence>
<keyword evidence="2" id="KW-0677">Repeat</keyword>
<gene>
    <name evidence="7" type="ORF">SteCoe_17693</name>
</gene>
<evidence type="ECO:0000313" key="7">
    <source>
        <dbReference type="EMBL" id="OMJ81754.1"/>
    </source>
</evidence>
<evidence type="ECO:0000259" key="6">
    <source>
        <dbReference type="PROSITE" id="PS50157"/>
    </source>
</evidence>
<feature type="domain" description="C2H2-type" evidence="6">
    <location>
        <begin position="8"/>
        <end position="38"/>
    </location>
</feature>
<evidence type="ECO:0000256" key="4">
    <source>
        <dbReference type="ARBA" id="ARBA00022833"/>
    </source>
</evidence>
<dbReference type="OrthoDB" id="6077919at2759"/>
<evidence type="ECO:0000313" key="8">
    <source>
        <dbReference type="Proteomes" id="UP000187209"/>
    </source>
</evidence>
<keyword evidence="3 5" id="KW-0863">Zinc-finger</keyword>
<comment type="caution">
    <text evidence="7">The sequence shown here is derived from an EMBL/GenBank/DDBJ whole genome shotgun (WGS) entry which is preliminary data.</text>
</comment>
<evidence type="ECO:0000256" key="1">
    <source>
        <dbReference type="ARBA" id="ARBA00022723"/>
    </source>
</evidence>
<protein>
    <recommendedName>
        <fullName evidence="6">C2H2-type domain-containing protein</fullName>
    </recommendedName>
</protein>
<dbReference type="PANTHER" id="PTHR23235:SF120">
    <property type="entry name" value="KRUPPEL-LIKE FACTOR 15"/>
    <property type="match status" value="1"/>
</dbReference>
<dbReference type="GO" id="GO:0000981">
    <property type="term" value="F:DNA-binding transcription factor activity, RNA polymerase II-specific"/>
    <property type="evidence" value="ECO:0007669"/>
    <property type="project" value="TreeGrafter"/>
</dbReference>
<dbReference type="Pfam" id="PF00096">
    <property type="entry name" value="zf-C2H2"/>
    <property type="match status" value="3"/>
</dbReference>
<keyword evidence="8" id="KW-1185">Reference proteome</keyword>
<keyword evidence="1" id="KW-0479">Metal-binding</keyword>
<dbReference type="Proteomes" id="UP000187209">
    <property type="component" value="Unassembled WGS sequence"/>
</dbReference>
<evidence type="ECO:0000256" key="3">
    <source>
        <dbReference type="ARBA" id="ARBA00022771"/>
    </source>
</evidence>
<feature type="domain" description="C2H2-type" evidence="6">
    <location>
        <begin position="67"/>
        <end position="93"/>
    </location>
</feature>
<organism evidence="7 8">
    <name type="scientific">Stentor coeruleus</name>
    <dbReference type="NCBI Taxonomy" id="5963"/>
    <lineage>
        <taxon>Eukaryota</taxon>
        <taxon>Sar</taxon>
        <taxon>Alveolata</taxon>
        <taxon>Ciliophora</taxon>
        <taxon>Postciliodesmatophora</taxon>
        <taxon>Heterotrichea</taxon>
        <taxon>Heterotrichida</taxon>
        <taxon>Stentoridae</taxon>
        <taxon>Stentor</taxon>
    </lineage>
</organism>
<feature type="domain" description="C2H2-type" evidence="6">
    <location>
        <begin position="39"/>
        <end position="66"/>
    </location>
</feature>
<sequence length="153" mass="18248">MSTHPSQFQCKFMGCTKSYSSKYNLRRHIESNHSKVKRFRCRKCGKYLSSKQNLQEHRYTHTQEKPYVCKEPLCGKAFRQSSQLSNHKKIHQGLITWYRQQNEFKELKLTSLLKQHTREIQEYTVDPGEEIILLPELSGPQFFVRLTRLVQLN</sequence>
<dbReference type="PROSITE" id="PS50157">
    <property type="entry name" value="ZINC_FINGER_C2H2_2"/>
    <property type="match status" value="3"/>
</dbReference>
<dbReference type="EMBL" id="MPUH01000367">
    <property type="protein sequence ID" value="OMJ81754.1"/>
    <property type="molecule type" value="Genomic_DNA"/>
</dbReference>